<name>A0A9C7Q106_9RHOD</name>
<organism evidence="1 2">
    <name type="scientific">Galdieria partita</name>
    <dbReference type="NCBI Taxonomy" id="83374"/>
    <lineage>
        <taxon>Eukaryota</taxon>
        <taxon>Rhodophyta</taxon>
        <taxon>Bangiophyceae</taxon>
        <taxon>Galdieriales</taxon>
        <taxon>Galdieriaceae</taxon>
        <taxon>Galdieria</taxon>
    </lineage>
</organism>
<gene>
    <name evidence="1" type="ORF">GpartN1_g4943.t1</name>
</gene>
<dbReference type="AlphaFoldDB" id="A0A9C7Q106"/>
<dbReference type="Proteomes" id="UP001061958">
    <property type="component" value="Unassembled WGS sequence"/>
</dbReference>
<accession>A0A9C7Q106</accession>
<reference evidence="1" key="2">
    <citation type="submission" date="2022-01" db="EMBL/GenBank/DDBJ databases">
        <authorList>
            <person name="Hirooka S."/>
            <person name="Miyagishima S.Y."/>
        </authorList>
    </citation>
    <scope>NUCLEOTIDE SEQUENCE</scope>
    <source>
        <strain evidence="1">NBRC 102759</strain>
    </source>
</reference>
<protein>
    <submittedName>
        <fullName evidence="1">Uncharacterized protein</fullName>
    </submittedName>
</protein>
<sequence>MEAEHSLIGSAPILPLLPEQQYIANKGQQRKRRSKETNEKNTNTWRCSIPTIERDKEILEEEEVFNLLQAFRKYFPEPPSNLKAQQIIESVSGAVLTEQEEFALWKENLQPWSHRWYSKKDSFFKVARARFQNSSEIQFITKELAEEWAKRFFHSKEQIAD</sequence>
<dbReference type="EMBL" id="BQMJ01000040">
    <property type="protein sequence ID" value="GJQ13152.1"/>
    <property type="molecule type" value="Genomic_DNA"/>
</dbReference>
<keyword evidence="2" id="KW-1185">Reference proteome</keyword>
<comment type="caution">
    <text evidence="1">The sequence shown here is derived from an EMBL/GenBank/DDBJ whole genome shotgun (WGS) entry which is preliminary data.</text>
</comment>
<proteinExistence type="predicted"/>
<evidence type="ECO:0000313" key="1">
    <source>
        <dbReference type="EMBL" id="GJQ13152.1"/>
    </source>
</evidence>
<evidence type="ECO:0000313" key="2">
    <source>
        <dbReference type="Proteomes" id="UP001061958"/>
    </source>
</evidence>
<dbReference type="OrthoDB" id="10450059at2759"/>
<reference evidence="1" key="1">
    <citation type="journal article" date="2022" name="Proc. Natl. Acad. Sci. U.S.A.">
        <title>Life cycle and functional genomics of the unicellular red alga Galdieria for elucidating algal and plant evolution and industrial use.</title>
        <authorList>
            <person name="Hirooka S."/>
            <person name="Itabashi T."/>
            <person name="Ichinose T.M."/>
            <person name="Onuma R."/>
            <person name="Fujiwara T."/>
            <person name="Yamashita S."/>
            <person name="Jong L.W."/>
            <person name="Tomita R."/>
            <person name="Iwane A.H."/>
            <person name="Miyagishima S.Y."/>
        </authorList>
    </citation>
    <scope>NUCLEOTIDE SEQUENCE</scope>
    <source>
        <strain evidence="1">NBRC 102759</strain>
    </source>
</reference>